<dbReference type="EMBL" id="UZWE01000092">
    <property type="protein sequence ID" value="VDS10825.1"/>
    <property type="molecule type" value="Genomic_DNA"/>
</dbReference>
<reference evidence="3 4" key="1">
    <citation type="submission" date="2018-12" db="EMBL/GenBank/DDBJ databases">
        <authorList>
            <person name="Criscuolo A."/>
        </authorList>
    </citation>
    <scope>NUCLEOTIDE SEQUENCE [LARGE SCALE GENOMIC DNA]</scope>
    <source>
        <strain evidence="3">ACIP1116241</strain>
    </source>
</reference>
<organism evidence="3 4">
    <name type="scientific">Paracoccus haematequi</name>
    <dbReference type="NCBI Taxonomy" id="2491866"/>
    <lineage>
        <taxon>Bacteria</taxon>
        <taxon>Pseudomonadati</taxon>
        <taxon>Pseudomonadota</taxon>
        <taxon>Alphaproteobacteria</taxon>
        <taxon>Rhodobacterales</taxon>
        <taxon>Paracoccaceae</taxon>
        <taxon>Paracoccus</taxon>
    </lineage>
</organism>
<name>A0A447ITH5_9RHOB</name>
<dbReference type="Pfam" id="PF18860">
    <property type="entry name" value="AbiJ_NTD3"/>
    <property type="match status" value="1"/>
</dbReference>
<keyword evidence="4" id="KW-1185">Reference proteome</keyword>
<dbReference type="Proteomes" id="UP000270743">
    <property type="component" value="Unassembled WGS sequence"/>
</dbReference>
<dbReference type="Pfam" id="PF14355">
    <property type="entry name" value="Abi_C"/>
    <property type="match status" value="1"/>
</dbReference>
<dbReference type="AlphaFoldDB" id="A0A447ITH5"/>
<dbReference type="InterPro" id="IPR026001">
    <property type="entry name" value="Abi-like_C"/>
</dbReference>
<gene>
    <name evidence="3" type="ORF">PARHAE_04044</name>
</gene>
<feature type="domain" description="AbiJ-NTD3" evidence="2">
    <location>
        <begin position="120"/>
        <end position="281"/>
    </location>
</feature>
<evidence type="ECO:0000313" key="3">
    <source>
        <dbReference type="EMBL" id="VDS10825.1"/>
    </source>
</evidence>
<evidence type="ECO:0000259" key="1">
    <source>
        <dbReference type="Pfam" id="PF14355"/>
    </source>
</evidence>
<protein>
    <recommendedName>
        <fullName evidence="5">Abortive infection protein-like C-terminal domain-containing protein</fullName>
    </recommendedName>
</protein>
<feature type="domain" description="Abortive infection protein-like C-terminal" evidence="1">
    <location>
        <begin position="326"/>
        <end position="407"/>
    </location>
</feature>
<accession>A0A447ITH5</accession>
<dbReference type="OrthoDB" id="7021751at2"/>
<evidence type="ECO:0008006" key="5">
    <source>
        <dbReference type="Google" id="ProtNLM"/>
    </source>
</evidence>
<evidence type="ECO:0000313" key="4">
    <source>
        <dbReference type="Proteomes" id="UP000270743"/>
    </source>
</evidence>
<sequence length="412" mass="46414">MRYLSIRRQIEGALPTVIELLRAKDEDDALRVITQAEIDLKQTGIDSWNGGTELWTIYIRLPVSVFVSIETLRQEIADVINRNIQLVFGKDEGFWVYAEITLLRTAQNSSKVADGKNGPRTRAALLDEMRARGTIWFGALDEIAFLSRIYDLTTMPSRDSRYETAEGDIWQHCINNDDWPLDWIYSDPRFRLYATDQETLLKFICEVVHPIVRTDAEEQAALVQAFNGHLTGDGWELVEDTVLAGRPVFEAQRKVHALGMPLQRIKAVAATLNSETLYEDLRRLERIGDSEPGEAIALAKEIVESCCKLILDDRKVEYSSKAEIPDLLKLLRKELKIMPEGIEDTTKGASEIRDVLTSLGRIAHSLAPLRNAYGKGHGRGRGFKGLQPQHARLAIGAASTFVDFVLDRHSSQ</sequence>
<dbReference type="RefSeq" id="WP_126156353.1">
    <property type="nucleotide sequence ID" value="NZ_UZWE01000092.1"/>
</dbReference>
<dbReference type="InterPro" id="IPR041427">
    <property type="entry name" value="AbiJ-NTD3"/>
</dbReference>
<evidence type="ECO:0000259" key="2">
    <source>
        <dbReference type="Pfam" id="PF18860"/>
    </source>
</evidence>
<proteinExistence type="predicted"/>